<dbReference type="GO" id="GO:0046872">
    <property type="term" value="F:metal ion binding"/>
    <property type="evidence" value="ECO:0007669"/>
    <property type="project" value="UniProtKB-KW"/>
</dbReference>
<dbReference type="AlphaFoldDB" id="A0AAD7JGK7"/>
<dbReference type="Pfam" id="PF00503">
    <property type="entry name" value="G-alpha"/>
    <property type="match status" value="1"/>
</dbReference>
<comment type="caution">
    <text evidence="7">The sequence shown here is derived from an EMBL/GenBank/DDBJ whole genome shotgun (WGS) entry which is preliminary data.</text>
</comment>
<evidence type="ECO:0000256" key="2">
    <source>
        <dbReference type="ARBA" id="ARBA00022741"/>
    </source>
</evidence>
<keyword evidence="6" id="KW-0460">Magnesium</keyword>
<evidence type="ECO:0000313" key="7">
    <source>
        <dbReference type="EMBL" id="KAJ7762189.1"/>
    </source>
</evidence>
<dbReference type="GO" id="GO:0005737">
    <property type="term" value="C:cytoplasm"/>
    <property type="evidence" value="ECO:0007669"/>
    <property type="project" value="TreeGrafter"/>
</dbReference>
<dbReference type="EMBL" id="JARKIB010000033">
    <property type="protein sequence ID" value="KAJ7762189.1"/>
    <property type="molecule type" value="Genomic_DNA"/>
</dbReference>
<dbReference type="GO" id="GO:0005525">
    <property type="term" value="F:GTP binding"/>
    <property type="evidence" value="ECO:0007669"/>
    <property type="project" value="UniProtKB-KW"/>
</dbReference>
<feature type="binding site" evidence="5">
    <location>
        <begin position="152"/>
        <end position="158"/>
    </location>
    <ligand>
        <name>GTP</name>
        <dbReference type="ChEBI" id="CHEBI:37565"/>
    </ligand>
</feature>
<dbReference type="PROSITE" id="PS51882">
    <property type="entry name" value="G_ALPHA"/>
    <property type="match status" value="1"/>
</dbReference>
<feature type="binding site" evidence="6">
    <location>
        <position position="158"/>
    </location>
    <ligand>
        <name>Mg(2+)</name>
        <dbReference type="ChEBI" id="CHEBI:18420"/>
    </ligand>
</feature>
<dbReference type="GO" id="GO:0005834">
    <property type="term" value="C:heterotrimeric G-protein complex"/>
    <property type="evidence" value="ECO:0007669"/>
    <property type="project" value="TreeGrafter"/>
</dbReference>
<keyword evidence="8" id="KW-1185">Reference proteome</keyword>
<evidence type="ECO:0000256" key="3">
    <source>
        <dbReference type="ARBA" id="ARBA00023134"/>
    </source>
</evidence>
<dbReference type="Proteomes" id="UP001215598">
    <property type="component" value="Unassembled WGS sequence"/>
</dbReference>
<protein>
    <submittedName>
        <fullName evidence="7">G protein alpha-subunit</fullName>
    </submittedName>
</protein>
<feature type="binding site" evidence="5">
    <location>
        <position position="315"/>
    </location>
    <ligand>
        <name>GTP</name>
        <dbReference type="ChEBI" id="CHEBI:37565"/>
    </ligand>
</feature>
<dbReference type="PRINTS" id="PR00318">
    <property type="entry name" value="GPROTEINA"/>
</dbReference>
<evidence type="ECO:0000256" key="1">
    <source>
        <dbReference type="ARBA" id="ARBA00022723"/>
    </source>
</evidence>
<feature type="binding site" evidence="5">
    <location>
        <begin position="246"/>
        <end position="249"/>
    </location>
    <ligand>
        <name>GTP</name>
        <dbReference type="ChEBI" id="CHEBI:37565"/>
    </ligand>
</feature>
<keyword evidence="1 6" id="KW-0479">Metal-binding</keyword>
<feature type="binding site" evidence="6">
    <location>
        <position position="32"/>
    </location>
    <ligand>
        <name>Mg(2+)</name>
        <dbReference type="ChEBI" id="CHEBI:18420"/>
    </ligand>
</feature>
<dbReference type="GO" id="GO:0031683">
    <property type="term" value="F:G-protein beta/gamma-subunit complex binding"/>
    <property type="evidence" value="ECO:0007669"/>
    <property type="project" value="InterPro"/>
</dbReference>
<dbReference type="FunFam" id="3.40.50.300:FF:000720">
    <property type="entry name" value="Guanine nucleotide-binding protein G(k) subunit alpha"/>
    <property type="match status" value="1"/>
</dbReference>
<sequence length="340" mass="39136">MSPITTQFTSESESTQVPVKILLLGSGQSGKSTILKQFGISDAHDEFKCGIFSNTVDAMRTILEMMPQLDITADPRNEEYCAIIYDIPATVEIDCFPREISHAIKMLSQDPGVWEAISRFSEFQLLDSAEYFFDSIERLAAENYIPTMEDILHLRVKTTGVYRKELEFDGQALIICDTSGERCERKKWVHCFPGTAAVFFLVALNDYQKVLEEDESMNRMNDNFELWSTVINTEQLKSAKFILLFNKLDLFIRDFRVEIFSAFFPDYISWKTSTELFTELFTDGNEALKALAFLRLKFLSKVDSEREVHTYEVSATDTDQFRGKHLPGYRATIYTVQQIF</sequence>
<dbReference type="Gene3D" id="1.10.400.10">
    <property type="entry name" value="GI Alpha 1, domain 2-like"/>
    <property type="match status" value="1"/>
</dbReference>
<gene>
    <name evidence="7" type="ORF">B0H16DRAFT_1311910</name>
</gene>
<dbReference type="Gene3D" id="3.40.50.300">
    <property type="entry name" value="P-loop containing nucleotide triphosphate hydrolases"/>
    <property type="match status" value="1"/>
</dbReference>
<accession>A0AAD7JGK7</accession>
<dbReference type="GO" id="GO:0007188">
    <property type="term" value="P:adenylate cyclase-modulating G protein-coupled receptor signaling pathway"/>
    <property type="evidence" value="ECO:0007669"/>
    <property type="project" value="TreeGrafter"/>
</dbReference>
<dbReference type="SMART" id="SM00275">
    <property type="entry name" value="G_alpha"/>
    <property type="match status" value="1"/>
</dbReference>
<name>A0AAD7JGK7_9AGAR</name>
<feature type="binding site" evidence="5">
    <location>
        <begin position="127"/>
        <end position="128"/>
    </location>
    <ligand>
        <name>GTP</name>
        <dbReference type="ChEBI" id="CHEBI:37565"/>
    </ligand>
</feature>
<evidence type="ECO:0000313" key="8">
    <source>
        <dbReference type="Proteomes" id="UP001215598"/>
    </source>
</evidence>
<dbReference type="GO" id="GO:0001664">
    <property type="term" value="F:G protein-coupled receptor binding"/>
    <property type="evidence" value="ECO:0007669"/>
    <property type="project" value="TreeGrafter"/>
</dbReference>
<evidence type="ECO:0000256" key="4">
    <source>
        <dbReference type="ARBA" id="ARBA00023224"/>
    </source>
</evidence>
<evidence type="ECO:0000256" key="6">
    <source>
        <dbReference type="PIRSR" id="PIRSR601019-2"/>
    </source>
</evidence>
<dbReference type="SUPFAM" id="SSF52540">
    <property type="entry name" value="P-loop containing nucleoside triphosphate hydrolases"/>
    <property type="match status" value="1"/>
</dbReference>
<dbReference type="SUPFAM" id="SSF47895">
    <property type="entry name" value="Transducin (alpha subunit), insertion domain"/>
    <property type="match status" value="1"/>
</dbReference>
<reference evidence="7" key="1">
    <citation type="submission" date="2023-03" db="EMBL/GenBank/DDBJ databases">
        <title>Massive genome expansion in bonnet fungi (Mycena s.s.) driven by repeated elements and novel gene families across ecological guilds.</title>
        <authorList>
            <consortium name="Lawrence Berkeley National Laboratory"/>
            <person name="Harder C.B."/>
            <person name="Miyauchi S."/>
            <person name="Viragh M."/>
            <person name="Kuo A."/>
            <person name="Thoen E."/>
            <person name="Andreopoulos B."/>
            <person name="Lu D."/>
            <person name="Skrede I."/>
            <person name="Drula E."/>
            <person name="Henrissat B."/>
            <person name="Morin E."/>
            <person name="Kohler A."/>
            <person name="Barry K."/>
            <person name="LaButti K."/>
            <person name="Morin E."/>
            <person name="Salamov A."/>
            <person name="Lipzen A."/>
            <person name="Mereny Z."/>
            <person name="Hegedus B."/>
            <person name="Baldrian P."/>
            <person name="Stursova M."/>
            <person name="Weitz H."/>
            <person name="Taylor A."/>
            <person name="Grigoriev I.V."/>
            <person name="Nagy L.G."/>
            <person name="Martin F."/>
            <person name="Kauserud H."/>
        </authorList>
    </citation>
    <scope>NUCLEOTIDE SEQUENCE</scope>
    <source>
        <strain evidence="7">CBHHK182m</strain>
    </source>
</reference>
<dbReference type="InterPro" id="IPR001019">
    <property type="entry name" value="Gprotein_alpha_su"/>
</dbReference>
<keyword evidence="2 5" id="KW-0547">Nucleotide-binding</keyword>
<dbReference type="InterPro" id="IPR027417">
    <property type="entry name" value="P-loop_NTPase"/>
</dbReference>
<proteinExistence type="predicted"/>
<keyword evidence="4" id="KW-0807">Transducer</keyword>
<keyword evidence="3 5" id="KW-0342">GTP-binding</keyword>
<dbReference type="GO" id="GO:0003924">
    <property type="term" value="F:GTPase activity"/>
    <property type="evidence" value="ECO:0007669"/>
    <property type="project" value="InterPro"/>
</dbReference>
<dbReference type="PANTHER" id="PTHR10218">
    <property type="entry name" value="GTP-BINDING PROTEIN ALPHA SUBUNIT"/>
    <property type="match status" value="1"/>
</dbReference>
<dbReference type="PANTHER" id="PTHR10218:SF302">
    <property type="entry name" value="GUANINE NUCLEOTIDE-BINDING PROTEIN ALPHA-5 SUBUNIT"/>
    <property type="match status" value="1"/>
</dbReference>
<dbReference type="InterPro" id="IPR011025">
    <property type="entry name" value="GproteinA_insert"/>
</dbReference>
<dbReference type="CDD" id="cd00066">
    <property type="entry name" value="G-alpha"/>
    <property type="match status" value="1"/>
</dbReference>
<evidence type="ECO:0000256" key="5">
    <source>
        <dbReference type="PIRSR" id="PIRSR601019-1"/>
    </source>
</evidence>
<organism evidence="7 8">
    <name type="scientific">Mycena metata</name>
    <dbReference type="NCBI Taxonomy" id="1033252"/>
    <lineage>
        <taxon>Eukaryota</taxon>
        <taxon>Fungi</taxon>
        <taxon>Dikarya</taxon>
        <taxon>Basidiomycota</taxon>
        <taxon>Agaricomycotina</taxon>
        <taxon>Agaricomycetes</taxon>
        <taxon>Agaricomycetidae</taxon>
        <taxon>Agaricales</taxon>
        <taxon>Marasmiineae</taxon>
        <taxon>Mycenaceae</taxon>
        <taxon>Mycena</taxon>
    </lineage>
</organism>